<organism evidence="2 3">
    <name type="scientific">Candidatus Iainarchaeum sp</name>
    <dbReference type="NCBI Taxonomy" id="3101447"/>
    <lineage>
        <taxon>Archaea</taxon>
        <taxon>Candidatus Iainarchaeota</taxon>
        <taxon>Candidatus Iainarchaeia</taxon>
        <taxon>Candidatus Iainarchaeales</taxon>
        <taxon>Candidatus Iainarchaeaceae</taxon>
        <taxon>Candidatus Iainarchaeum</taxon>
    </lineage>
</organism>
<evidence type="ECO:0000313" key="2">
    <source>
        <dbReference type="EMBL" id="MAG17921.1"/>
    </source>
</evidence>
<name>A0A2D6LNZ8_9ARCH</name>
<feature type="transmembrane region" description="Helical" evidence="1">
    <location>
        <begin position="35"/>
        <end position="55"/>
    </location>
</feature>
<evidence type="ECO:0000313" key="3">
    <source>
        <dbReference type="Proteomes" id="UP000226712"/>
    </source>
</evidence>
<keyword evidence="1" id="KW-0472">Membrane</keyword>
<dbReference type="Proteomes" id="UP000226712">
    <property type="component" value="Unassembled WGS sequence"/>
</dbReference>
<evidence type="ECO:0000256" key="1">
    <source>
        <dbReference type="SAM" id="Phobius"/>
    </source>
</evidence>
<gene>
    <name evidence="2" type="ORF">CL944_00410</name>
</gene>
<dbReference type="EMBL" id="NZBD01000002">
    <property type="protein sequence ID" value="MAG17921.1"/>
    <property type="molecule type" value="Genomic_DNA"/>
</dbReference>
<dbReference type="AlphaFoldDB" id="A0A2D6LNZ8"/>
<feature type="transmembrane region" description="Helical" evidence="1">
    <location>
        <begin position="12"/>
        <end position="29"/>
    </location>
</feature>
<keyword evidence="1" id="KW-0812">Transmembrane</keyword>
<protein>
    <submittedName>
        <fullName evidence="2">Uncharacterized protein</fullName>
    </submittedName>
</protein>
<sequence>MFLRSVIEAMPLAFTLQIFFFIVDITGKVDFGIEIYTLSGFFMLWIYAYLMILVLKIGSKKEEPEK</sequence>
<reference evidence="3" key="1">
    <citation type="submission" date="2017-09" db="EMBL/GenBank/DDBJ databases">
        <title>The Reconstruction of 2,631 Draft Metagenome-Assembled Genomes from the Global Oceans.</title>
        <authorList>
            <person name="Tully B.J."/>
            <person name="Graham E.D."/>
            <person name="Heidelberg J.F."/>
        </authorList>
    </citation>
    <scope>NUCLEOTIDE SEQUENCE [LARGE SCALE GENOMIC DNA]</scope>
</reference>
<comment type="caution">
    <text evidence="2">The sequence shown here is derived from an EMBL/GenBank/DDBJ whole genome shotgun (WGS) entry which is preliminary data.</text>
</comment>
<proteinExistence type="predicted"/>
<accession>A0A2D6LNZ8</accession>
<keyword evidence="1" id="KW-1133">Transmembrane helix</keyword>